<feature type="domain" description="Retrotransposon gag" evidence="1">
    <location>
        <begin position="118"/>
        <end position="208"/>
    </location>
</feature>
<protein>
    <recommendedName>
        <fullName evidence="1">Retrotransposon gag domain-containing protein</fullName>
    </recommendedName>
</protein>
<proteinExistence type="predicted"/>
<evidence type="ECO:0000313" key="2">
    <source>
        <dbReference type="EMBL" id="KAL3623295.1"/>
    </source>
</evidence>
<comment type="caution">
    <text evidence="2">The sequence shown here is derived from an EMBL/GenBank/DDBJ whole genome shotgun (WGS) entry which is preliminary data.</text>
</comment>
<gene>
    <name evidence="2" type="ORF">CASFOL_032111</name>
</gene>
<evidence type="ECO:0000259" key="1">
    <source>
        <dbReference type="Pfam" id="PF03732"/>
    </source>
</evidence>
<reference evidence="3" key="1">
    <citation type="journal article" date="2024" name="IScience">
        <title>Strigolactones Initiate the Formation of Haustorium-like Structures in Castilleja.</title>
        <authorList>
            <person name="Buerger M."/>
            <person name="Peterson D."/>
            <person name="Chory J."/>
        </authorList>
    </citation>
    <scope>NUCLEOTIDE SEQUENCE [LARGE SCALE GENOMIC DNA]</scope>
</reference>
<dbReference type="EMBL" id="JAVIJP010000054">
    <property type="protein sequence ID" value="KAL3623295.1"/>
    <property type="molecule type" value="Genomic_DNA"/>
</dbReference>
<dbReference type="InterPro" id="IPR005162">
    <property type="entry name" value="Retrotrans_gag_dom"/>
</dbReference>
<sequence>MDTRGKTNVEFRNEVNEALARHESCFDQVNATLERVLTELQALRGARTVNPQPEINPFAPEGSHRPHIASAITYSDQHHHPNLKMNFPRFNGEDPVSWINRAEQYFEFQNIAAETQVQLASFHLEGIALQWHRWLSKCRGPLSWNDFTKSVLLRFGPTDYENPSEALSSLKQTTTVAAYQEAFERLSHQVDGLPKPFLIGCFIVGLRDDIRLDVKIKQPQGRIHS</sequence>
<dbReference type="Proteomes" id="UP001632038">
    <property type="component" value="Unassembled WGS sequence"/>
</dbReference>
<organism evidence="2 3">
    <name type="scientific">Castilleja foliolosa</name>
    <dbReference type="NCBI Taxonomy" id="1961234"/>
    <lineage>
        <taxon>Eukaryota</taxon>
        <taxon>Viridiplantae</taxon>
        <taxon>Streptophyta</taxon>
        <taxon>Embryophyta</taxon>
        <taxon>Tracheophyta</taxon>
        <taxon>Spermatophyta</taxon>
        <taxon>Magnoliopsida</taxon>
        <taxon>eudicotyledons</taxon>
        <taxon>Gunneridae</taxon>
        <taxon>Pentapetalae</taxon>
        <taxon>asterids</taxon>
        <taxon>lamiids</taxon>
        <taxon>Lamiales</taxon>
        <taxon>Orobanchaceae</taxon>
        <taxon>Pedicularideae</taxon>
        <taxon>Castillejinae</taxon>
        <taxon>Castilleja</taxon>
    </lineage>
</organism>
<dbReference type="Pfam" id="PF03732">
    <property type="entry name" value="Retrotrans_gag"/>
    <property type="match status" value="1"/>
</dbReference>
<name>A0ABD3C0J1_9LAMI</name>
<accession>A0ABD3C0J1</accession>
<dbReference type="AlphaFoldDB" id="A0ABD3C0J1"/>
<keyword evidence="3" id="KW-1185">Reference proteome</keyword>
<evidence type="ECO:0000313" key="3">
    <source>
        <dbReference type="Proteomes" id="UP001632038"/>
    </source>
</evidence>